<keyword evidence="2" id="KW-0808">Transferase</keyword>
<evidence type="ECO:0000313" key="2">
    <source>
        <dbReference type="EMBL" id="SFI30413.1"/>
    </source>
</evidence>
<dbReference type="InterPro" id="IPR015421">
    <property type="entry name" value="PyrdxlP-dep_Trfase_major"/>
</dbReference>
<dbReference type="InterPro" id="IPR015422">
    <property type="entry name" value="PyrdxlP-dep_Trfase_small"/>
</dbReference>
<dbReference type="InterPro" id="IPR015424">
    <property type="entry name" value="PyrdxlP-dep_Trfase"/>
</dbReference>
<dbReference type="GO" id="GO:0030170">
    <property type="term" value="F:pyridoxal phosphate binding"/>
    <property type="evidence" value="ECO:0007669"/>
    <property type="project" value="InterPro"/>
</dbReference>
<dbReference type="OrthoDB" id="9802328at2"/>
<dbReference type="EMBL" id="FOQA01000011">
    <property type="protein sequence ID" value="SFI30413.1"/>
    <property type="molecule type" value="Genomic_DNA"/>
</dbReference>
<evidence type="ECO:0000259" key="1">
    <source>
        <dbReference type="Pfam" id="PF00155"/>
    </source>
</evidence>
<dbReference type="Gene3D" id="3.90.1150.10">
    <property type="entry name" value="Aspartate Aminotransferase, domain 1"/>
    <property type="match status" value="1"/>
</dbReference>
<evidence type="ECO:0000313" key="3">
    <source>
        <dbReference type="Proteomes" id="UP000199287"/>
    </source>
</evidence>
<keyword evidence="3" id="KW-1185">Reference proteome</keyword>
<dbReference type="PANTHER" id="PTHR43510">
    <property type="entry name" value="AMINOTRANSFERASE FUNCTION, HYPOTHETICAL (EUROFUNG)"/>
    <property type="match status" value="1"/>
</dbReference>
<dbReference type="Proteomes" id="UP000199287">
    <property type="component" value="Unassembled WGS sequence"/>
</dbReference>
<dbReference type="STRING" id="69895.SAMN05192551_11146"/>
<name>A0A1I3H430_9FIRM</name>
<reference evidence="3" key="1">
    <citation type="submission" date="2016-10" db="EMBL/GenBank/DDBJ databases">
        <authorList>
            <person name="Varghese N."/>
            <person name="Submissions S."/>
        </authorList>
    </citation>
    <scope>NUCLEOTIDE SEQUENCE [LARGE SCALE GENOMIC DNA]</scope>
    <source>
        <strain evidence="3">Z-7934</strain>
    </source>
</reference>
<dbReference type="Pfam" id="PF00155">
    <property type="entry name" value="Aminotran_1_2"/>
    <property type="match status" value="1"/>
</dbReference>
<sequence length="375" mass="43440">MQMNDFKLECYFGKYEFTAPYLLTQSDCEAMSTGELLALEPGAREEFLNQWLGYTETWGDPELRKLIAKLYQNMTDEDVLAFHGAQEAIFGYMNVMLGEGDHMIAMYPNYQSAYEVANSIPNCECSKWYIRDKGTHWEMDFDELEALIKPNTKLIAVTSPNNPTGYTFTNDEIKRLCAICKKHDLYLFSDEVYKGLELEGEKRDWMADHYDKCASLGVMSKAYGLAGLRVGWLVSKDHETLEKVVKFKHYMSICNSAPSEFLAKVALKHGETLLERNRQIIRENIKQVDEFFDRYPQIFEKKAITCGPVAYHKLLLDMPVKDFCQMAVDKKGVLLLPSEIYDMDDQYFRMGYGRKNVPESLAKFEEFLIEEQFDV</sequence>
<feature type="domain" description="Aminotransferase class I/classII large" evidence="1">
    <location>
        <begin position="50"/>
        <end position="351"/>
    </location>
</feature>
<dbReference type="PANTHER" id="PTHR43510:SF1">
    <property type="entry name" value="AMINOTRANSFERASE FUNCTION, HYPOTHETICAL (EUROFUNG)"/>
    <property type="match status" value="1"/>
</dbReference>
<dbReference type="Gene3D" id="3.40.640.10">
    <property type="entry name" value="Type I PLP-dependent aspartate aminotransferase-like (Major domain)"/>
    <property type="match status" value="1"/>
</dbReference>
<dbReference type="GO" id="GO:0008483">
    <property type="term" value="F:transaminase activity"/>
    <property type="evidence" value="ECO:0007669"/>
    <property type="project" value="UniProtKB-KW"/>
</dbReference>
<gene>
    <name evidence="2" type="ORF">SAMN05192551_11146</name>
</gene>
<keyword evidence="2" id="KW-0032">Aminotransferase</keyword>
<dbReference type="AlphaFoldDB" id="A0A1I3H430"/>
<dbReference type="SUPFAM" id="SSF53383">
    <property type="entry name" value="PLP-dependent transferases"/>
    <property type="match status" value="1"/>
</dbReference>
<proteinExistence type="predicted"/>
<dbReference type="InterPro" id="IPR004839">
    <property type="entry name" value="Aminotransferase_I/II_large"/>
</dbReference>
<dbReference type="CDD" id="cd00609">
    <property type="entry name" value="AAT_like"/>
    <property type="match status" value="1"/>
</dbReference>
<protein>
    <submittedName>
        <fullName evidence="2">Aspartate/methionine/tyrosine aminotransferase</fullName>
    </submittedName>
</protein>
<dbReference type="RefSeq" id="WP_093373548.1">
    <property type="nucleotide sequence ID" value="NZ_FOQA01000011.1"/>
</dbReference>
<organism evidence="2 3">
    <name type="scientific">Tindallia magadiensis</name>
    <dbReference type="NCBI Taxonomy" id="69895"/>
    <lineage>
        <taxon>Bacteria</taxon>
        <taxon>Bacillati</taxon>
        <taxon>Bacillota</taxon>
        <taxon>Clostridia</taxon>
        <taxon>Peptostreptococcales</taxon>
        <taxon>Tindalliaceae</taxon>
        <taxon>Tindallia</taxon>
    </lineage>
</organism>
<accession>A0A1I3H430</accession>